<reference evidence="3" key="1">
    <citation type="submission" date="2015-01" db="EMBL/GenBank/DDBJ databases">
        <authorList>
            <person name="Aksoy S."/>
            <person name="Warren W."/>
            <person name="Wilson R.K."/>
        </authorList>
    </citation>
    <scope>NUCLEOTIDE SEQUENCE [LARGE SCALE GENOMIC DNA]</scope>
    <source>
        <strain evidence="3">IAEA</strain>
    </source>
</reference>
<accession>A0A1B0BUT6</accession>
<evidence type="ECO:0000256" key="1">
    <source>
        <dbReference type="SAM" id="Phobius"/>
    </source>
</evidence>
<protein>
    <submittedName>
        <fullName evidence="2">Uncharacterized protein</fullName>
    </submittedName>
</protein>
<organism evidence="2 3">
    <name type="scientific">Glossina palpalis gambiensis</name>
    <dbReference type="NCBI Taxonomy" id="67801"/>
    <lineage>
        <taxon>Eukaryota</taxon>
        <taxon>Metazoa</taxon>
        <taxon>Ecdysozoa</taxon>
        <taxon>Arthropoda</taxon>
        <taxon>Hexapoda</taxon>
        <taxon>Insecta</taxon>
        <taxon>Pterygota</taxon>
        <taxon>Neoptera</taxon>
        <taxon>Endopterygota</taxon>
        <taxon>Diptera</taxon>
        <taxon>Brachycera</taxon>
        <taxon>Muscomorpha</taxon>
        <taxon>Hippoboscoidea</taxon>
        <taxon>Glossinidae</taxon>
        <taxon>Glossina</taxon>
    </lineage>
</organism>
<dbReference type="EMBL" id="JXJN01020913">
    <property type="status" value="NOT_ANNOTATED_CDS"/>
    <property type="molecule type" value="Genomic_DNA"/>
</dbReference>
<keyword evidence="1" id="KW-1133">Transmembrane helix</keyword>
<proteinExistence type="predicted"/>
<evidence type="ECO:0000313" key="2">
    <source>
        <dbReference type="EnsemblMetazoa" id="GPPI041132-PA"/>
    </source>
</evidence>
<keyword evidence="3" id="KW-1185">Reference proteome</keyword>
<dbReference type="Proteomes" id="UP000092460">
    <property type="component" value="Unassembled WGS sequence"/>
</dbReference>
<feature type="transmembrane region" description="Helical" evidence="1">
    <location>
        <begin position="72"/>
        <end position="93"/>
    </location>
</feature>
<name>A0A1B0BUT6_9MUSC</name>
<evidence type="ECO:0000313" key="3">
    <source>
        <dbReference type="Proteomes" id="UP000092460"/>
    </source>
</evidence>
<keyword evidence="1" id="KW-0472">Membrane</keyword>
<sequence length="188" mass="20826">MCLPFEGNSGGKPCKVKDRKVYLSSPVKLSPTFRSSPHRNFKKQAYTSTHLVSKCDTSVGQKMSAHRHSGNFYLLIFVLWIMYLFQTTLYAALDEEEDLHNVSGKNFHNCALKDVAPSTAISFVAASMPILVELLLSASVSLDVDTGLAGFFFDEGLEESSSIIKVLRNRLSIGFLIEICLSVVLIKE</sequence>
<keyword evidence="1" id="KW-0812">Transmembrane</keyword>
<dbReference type="VEuPathDB" id="VectorBase:GPPI041132"/>
<reference evidence="2" key="2">
    <citation type="submission" date="2020-05" db="UniProtKB">
        <authorList>
            <consortium name="EnsemblMetazoa"/>
        </authorList>
    </citation>
    <scope>IDENTIFICATION</scope>
    <source>
        <strain evidence="2">IAEA</strain>
    </source>
</reference>
<dbReference type="AlphaFoldDB" id="A0A1B0BUT6"/>
<dbReference type="EnsemblMetazoa" id="GPPI041132-RA">
    <property type="protein sequence ID" value="GPPI041132-PA"/>
    <property type="gene ID" value="GPPI041132"/>
</dbReference>